<reference evidence="3" key="1">
    <citation type="submission" date="2022-11" db="UniProtKB">
        <authorList>
            <consortium name="WormBaseParasite"/>
        </authorList>
    </citation>
    <scope>IDENTIFICATION</scope>
</reference>
<protein>
    <submittedName>
        <fullName evidence="3">Uncharacterized protein</fullName>
    </submittedName>
</protein>
<name>A0A914EP06_9BILA</name>
<dbReference type="AlphaFoldDB" id="A0A914EP06"/>
<feature type="compositionally biased region" description="Polar residues" evidence="1">
    <location>
        <begin position="147"/>
        <end position="166"/>
    </location>
</feature>
<dbReference type="WBParaSite" id="ACRNAN_scaffold9950.g8358.t1">
    <property type="protein sequence ID" value="ACRNAN_scaffold9950.g8358.t1"/>
    <property type="gene ID" value="ACRNAN_scaffold9950.g8358"/>
</dbReference>
<evidence type="ECO:0000313" key="3">
    <source>
        <dbReference type="WBParaSite" id="ACRNAN_scaffold9950.g8358.t1"/>
    </source>
</evidence>
<proteinExistence type="predicted"/>
<evidence type="ECO:0000313" key="2">
    <source>
        <dbReference type="Proteomes" id="UP000887540"/>
    </source>
</evidence>
<sequence>MHLMESAKLYPIMKTPEKNPLLPSQNNQEIDGWQYQNASAPTLSRVNTQKEQAKPQITQNVDKDTQTEQCYIGPVNAKTANGAQKVAYPELDPLHATLDDYLDEKSSMNESFSDEHIPQPNLSQNQVYPNLSTIKNPDEADKEHYKSNSPDSSVATDQGSTYQTTQSTNTIQVVSHNDDGYEFYNAGTSDKNDDGYELYNAGTPDSPVLCKRKKLIIKEDVTSENFEATFEKLKKEAEALNQ</sequence>
<feature type="compositionally biased region" description="Basic and acidic residues" evidence="1">
    <location>
        <begin position="136"/>
        <end position="146"/>
    </location>
</feature>
<feature type="region of interest" description="Disordered" evidence="1">
    <location>
        <begin position="106"/>
        <end position="166"/>
    </location>
</feature>
<keyword evidence="2" id="KW-1185">Reference proteome</keyword>
<accession>A0A914EP06</accession>
<organism evidence="2 3">
    <name type="scientific">Acrobeloides nanus</name>
    <dbReference type="NCBI Taxonomy" id="290746"/>
    <lineage>
        <taxon>Eukaryota</taxon>
        <taxon>Metazoa</taxon>
        <taxon>Ecdysozoa</taxon>
        <taxon>Nematoda</taxon>
        <taxon>Chromadorea</taxon>
        <taxon>Rhabditida</taxon>
        <taxon>Tylenchina</taxon>
        <taxon>Cephalobomorpha</taxon>
        <taxon>Cephaloboidea</taxon>
        <taxon>Cephalobidae</taxon>
        <taxon>Acrobeloides</taxon>
    </lineage>
</organism>
<evidence type="ECO:0000256" key="1">
    <source>
        <dbReference type="SAM" id="MobiDB-lite"/>
    </source>
</evidence>
<feature type="compositionally biased region" description="Basic and acidic residues" evidence="1">
    <location>
        <begin position="106"/>
        <end position="117"/>
    </location>
</feature>
<feature type="compositionally biased region" description="Polar residues" evidence="1">
    <location>
        <begin position="120"/>
        <end position="135"/>
    </location>
</feature>
<dbReference type="Proteomes" id="UP000887540">
    <property type="component" value="Unplaced"/>
</dbReference>